<feature type="repeat" description="TPR" evidence="1">
    <location>
        <begin position="226"/>
        <end position="259"/>
    </location>
</feature>
<evidence type="ECO:0000313" key="4">
    <source>
        <dbReference type="EMBL" id="KIX05452.1"/>
    </source>
</evidence>
<dbReference type="Pfam" id="PF13424">
    <property type="entry name" value="TPR_12"/>
    <property type="match status" value="1"/>
</dbReference>
<keyword evidence="5" id="KW-1185">Reference proteome</keyword>
<gene>
    <name evidence="4" type="ORF">Z518_06324</name>
</gene>
<accession>A0A0D2FTP1</accession>
<dbReference type="InterPro" id="IPR011990">
    <property type="entry name" value="TPR-like_helical_dom_sf"/>
</dbReference>
<dbReference type="InterPro" id="IPR019734">
    <property type="entry name" value="TPR_rpt"/>
</dbReference>
<sequence length="354" mass="40413">MMRPHSFRRSKAHLDEGGRYYRFNVARGLEEIGLEDSKTRKEIAAATQEVFKQMTACANRVSVKQVSQKYNIPFSLRGVPVIDKFADRPTDLADLGKALFPRRGSRRRQIFVLSGLGGMGQSQLAAQFARRNHSKYSAVLWLDGSSEENLKQSIAYAATRIPAEHVPETVRTKNEPAANLLLCWAFLDTRNLCFRWVVNDWVEILELEGHAEEDRSGYDDNSTDILNGFVRLGNFYTDQAKLRKAEEMYKRALRGYEQALEMYERALRGYEKALGKEHTSILSVVHNLGALYADQGKLDQAEEMCERSLHGYEKALHYLWSWFALSQAGQNRRGQKYAPAHSVRPRKDSGRKSS</sequence>
<dbReference type="PROSITE" id="PS50005">
    <property type="entry name" value="TPR"/>
    <property type="match status" value="1"/>
</dbReference>
<feature type="region of interest" description="Disordered" evidence="3">
    <location>
        <begin position="333"/>
        <end position="354"/>
    </location>
</feature>
<dbReference type="PANTHER" id="PTHR46082:SF6">
    <property type="entry name" value="AAA+ ATPASE DOMAIN-CONTAINING PROTEIN-RELATED"/>
    <property type="match status" value="1"/>
</dbReference>
<dbReference type="Gene3D" id="1.25.40.10">
    <property type="entry name" value="Tetratricopeptide repeat domain"/>
    <property type="match status" value="1"/>
</dbReference>
<protein>
    <recommendedName>
        <fullName evidence="6">NB-ARC domain-containing protein</fullName>
    </recommendedName>
</protein>
<dbReference type="STRING" id="1442369.A0A0D2FTP1"/>
<dbReference type="InterPro" id="IPR053137">
    <property type="entry name" value="NLR-like"/>
</dbReference>
<evidence type="ECO:0000313" key="5">
    <source>
        <dbReference type="Proteomes" id="UP000053617"/>
    </source>
</evidence>
<dbReference type="HOGENOM" id="CLU_783351_0_0_1"/>
<dbReference type="PANTHER" id="PTHR46082">
    <property type="entry name" value="ATP/GTP-BINDING PROTEIN-RELATED"/>
    <property type="match status" value="1"/>
</dbReference>
<evidence type="ECO:0000256" key="1">
    <source>
        <dbReference type="PROSITE-ProRule" id="PRU00339"/>
    </source>
</evidence>
<dbReference type="VEuPathDB" id="FungiDB:Z518_06324"/>
<dbReference type="Proteomes" id="UP000053617">
    <property type="component" value="Unassembled WGS sequence"/>
</dbReference>
<dbReference type="InterPro" id="IPR027417">
    <property type="entry name" value="P-loop_NTPase"/>
</dbReference>
<evidence type="ECO:0000256" key="3">
    <source>
        <dbReference type="SAM" id="MobiDB-lite"/>
    </source>
</evidence>
<reference evidence="4 5" key="1">
    <citation type="submission" date="2015-01" db="EMBL/GenBank/DDBJ databases">
        <title>The Genome Sequence of Rhinocladiella mackenzie CBS 650.93.</title>
        <authorList>
            <consortium name="The Broad Institute Genomics Platform"/>
            <person name="Cuomo C."/>
            <person name="de Hoog S."/>
            <person name="Gorbushina A."/>
            <person name="Stielow B."/>
            <person name="Teixiera M."/>
            <person name="Abouelleil A."/>
            <person name="Chapman S.B."/>
            <person name="Priest M."/>
            <person name="Young S.K."/>
            <person name="Wortman J."/>
            <person name="Nusbaum C."/>
            <person name="Birren B."/>
        </authorList>
    </citation>
    <scope>NUCLEOTIDE SEQUENCE [LARGE SCALE GENOMIC DNA]</scope>
    <source>
        <strain evidence="4 5">CBS 650.93</strain>
    </source>
</reference>
<proteinExistence type="predicted"/>
<dbReference type="Gene3D" id="3.40.50.300">
    <property type="entry name" value="P-loop containing nucleotide triphosphate hydrolases"/>
    <property type="match status" value="1"/>
</dbReference>
<dbReference type="GeneID" id="25294395"/>
<dbReference type="SUPFAM" id="SSF52540">
    <property type="entry name" value="P-loop containing nucleoside triphosphate hydrolases"/>
    <property type="match status" value="1"/>
</dbReference>
<keyword evidence="2" id="KW-0175">Coiled coil</keyword>
<dbReference type="SUPFAM" id="SSF48452">
    <property type="entry name" value="TPR-like"/>
    <property type="match status" value="1"/>
</dbReference>
<evidence type="ECO:0008006" key="6">
    <source>
        <dbReference type="Google" id="ProtNLM"/>
    </source>
</evidence>
<dbReference type="OrthoDB" id="4161490at2759"/>
<keyword evidence="1" id="KW-0802">TPR repeat</keyword>
<name>A0A0D2FTP1_9EURO</name>
<evidence type="ECO:0000256" key="2">
    <source>
        <dbReference type="SAM" id="Coils"/>
    </source>
</evidence>
<feature type="compositionally biased region" description="Basic and acidic residues" evidence="3">
    <location>
        <begin position="345"/>
        <end position="354"/>
    </location>
</feature>
<organism evidence="4 5">
    <name type="scientific">Rhinocladiella mackenziei CBS 650.93</name>
    <dbReference type="NCBI Taxonomy" id="1442369"/>
    <lineage>
        <taxon>Eukaryota</taxon>
        <taxon>Fungi</taxon>
        <taxon>Dikarya</taxon>
        <taxon>Ascomycota</taxon>
        <taxon>Pezizomycotina</taxon>
        <taxon>Eurotiomycetes</taxon>
        <taxon>Chaetothyriomycetidae</taxon>
        <taxon>Chaetothyriales</taxon>
        <taxon>Herpotrichiellaceae</taxon>
        <taxon>Rhinocladiella</taxon>
    </lineage>
</organism>
<feature type="coiled-coil region" evidence="2">
    <location>
        <begin position="242"/>
        <end position="273"/>
    </location>
</feature>
<dbReference type="RefSeq" id="XP_013272588.1">
    <property type="nucleotide sequence ID" value="XM_013417134.1"/>
</dbReference>
<dbReference type="EMBL" id="KN847478">
    <property type="protein sequence ID" value="KIX05452.1"/>
    <property type="molecule type" value="Genomic_DNA"/>
</dbReference>
<dbReference type="AlphaFoldDB" id="A0A0D2FTP1"/>